<dbReference type="GO" id="GO:0005783">
    <property type="term" value="C:endoplasmic reticulum"/>
    <property type="evidence" value="ECO:0007669"/>
    <property type="project" value="EnsemblMetazoa"/>
</dbReference>
<organism evidence="2">
    <name type="scientific">Drosophila persimilis</name>
    <name type="common">Fruit fly</name>
    <dbReference type="NCBI Taxonomy" id="7234"/>
    <lineage>
        <taxon>Eukaryota</taxon>
        <taxon>Metazoa</taxon>
        <taxon>Ecdysozoa</taxon>
        <taxon>Arthropoda</taxon>
        <taxon>Hexapoda</taxon>
        <taxon>Insecta</taxon>
        <taxon>Pterygota</taxon>
        <taxon>Neoptera</taxon>
        <taxon>Endopterygota</taxon>
        <taxon>Diptera</taxon>
        <taxon>Brachycera</taxon>
        <taxon>Muscomorpha</taxon>
        <taxon>Ephydroidea</taxon>
        <taxon>Drosophilidae</taxon>
        <taxon>Drosophila</taxon>
        <taxon>Sophophora</taxon>
    </lineage>
</organism>
<dbReference type="GO" id="GO:0007030">
    <property type="term" value="P:Golgi organization"/>
    <property type="evidence" value="ECO:0007669"/>
    <property type="project" value="EnsemblMetazoa"/>
</dbReference>
<evidence type="ECO:0000313" key="2">
    <source>
        <dbReference type="Proteomes" id="UP000008744"/>
    </source>
</evidence>
<dbReference type="Proteomes" id="UP000008744">
    <property type="component" value="Unassembled WGS sequence"/>
</dbReference>
<reference evidence="1 2" key="1">
    <citation type="journal article" date="2007" name="Nature">
        <title>Evolution of genes and genomes on the Drosophila phylogeny.</title>
        <authorList>
            <consortium name="Drosophila 12 Genomes Consortium"/>
            <person name="Clark A.G."/>
            <person name="Eisen M.B."/>
            <person name="Smith D.R."/>
            <person name="Bergman C.M."/>
            <person name="Oliver B."/>
            <person name="Markow T.A."/>
            <person name="Kaufman T.C."/>
            <person name="Kellis M."/>
            <person name="Gelbart W."/>
            <person name="Iyer V.N."/>
            <person name="Pollard D.A."/>
            <person name="Sackton T.B."/>
            <person name="Larracuente A.M."/>
            <person name="Singh N.D."/>
            <person name="Abad J.P."/>
            <person name="Abt D.N."/>
            <person name="Adryan B."/>
            <person name="Aguade M."/>
            <person name="Akashi H."/>
            <person name="Anderson W.W."/>
            <person name="Aquadro C.F."/>
            <person name="Ardell D.H."/>
            <person name="Arguello R."/>
            <person name="Artieri C.G."/>
            <person name="Barbash D.A."/>
            <person name="Barker D."/>
            <person name="Barsanti P."/>
            <person name="Batterham P."/>
            <person name="Batzoglou S."/>
            <person name="Begun D."/>
            <person name="Bhutkar A."/>
            <person name="Blanco E."/>
            <person name="Bosak S.A."/>
            <person name="Bradley R.K."/>
            <person name="Brand A.D."/>
            <person name="Brent M.R."/>
            <person name="Brooks A.N."/>
            <person name="Brown R.H."/>
            <person name="Butlin R.K."/>
            <person name="Caggese C."/>
            <person name="Calvi B.R."/>
            <person name="Bernardo de Carvalho A."/>
            <person name="Caspi A."/>
            <person name="Castrezana S."/>
            <person name="Celniker S.E."/>
            <person name="Chang J.L."/>
            <person name="Chapple C."/>
            <person name="Chatterji S."/>
            <person name="Chinwalla A."/>
            <person name="Civetta A."/>
            <person name="Clifton S.W."/>
            <person name="Comeron J.M."/>
            <person name="Costello J.C."/>
            <person name="Coyne J.A."/>
            <person name="Daub J."/>
            <person name="David R.G."/>
            <person name="Delcher A.L."/>
            <person name="Delehaunty K."/>
            <person name="Do C.B."/>
            <person name="Ebling H."/>
            <person name="Edwards K."/>
            <person name="Eickbush T."/>
            <person name="Evans J.D."/>
            <person name="Filipski A."/>
            <person name="Findeiss S."/>
            <person name="Freyhult E."/>
            <person name="Fulton L."/>
            <person name="Fulton R."/>
            <person name="Garcia A.C."/>
            <person name="Gardiner A."/>
            <person name="Garfield D.A."/>
            <person name="Garvin B.E."/>
            <person name="Gibson G."/>
            <person name="Gilbert D."/>
            <person name="Gnerre S."/>
            <person name="Godfrey J."/>
            <person name="Good R."/>
            <person name="Gotea V."/>
            <person name="Gravely B."/>
            <person name="Greenberg A.J."/>
            <person name="Griffiths-Jones S."/>
            <person name="Gross S."/>
            <person name="Guigo R."/>
            <person name="Gustafson E.A."/>
            <person name="Haerty W."/>
            <person name="Hahn M.W."/>
            <person name="Halligan D.L."/>
            <person name="Halpern A.L."/>
            <person name="Halter G.M."/>
            <person name="Han M.V."/>
            <person name="Heger A."/>
            <person name="Hillier L."/>
            <person name="Hinrichs A.S."/>
            <person name="Holmes I."/>
            <person name="Hoskins R.A."/>
            <person name="Hubisz M.J."/>
            <person name="Hultmark D."/>
            <person name="Huntley M.A."/>
            <person name="Jaffe D.B."/>
            <person name="Jagadeeshan S."/>
            <person name="Jeck W.R."/>
            <person name="Johnson J."/>
            <person name="Jones C.D."/>
            <person name="Jordan W.C."/>
            <person name="Karpen G.H."/>
            <person name="Kataoka E."/>
            <person name="Keightley P.D."/>
            <person name="Kheradpour P."/>
            <person name="Kirkness E.F."/>
            <person name="Koerich L.B."/>
            <person name="Kristiansen K."/>
            <person name="Kudrna D."/>
            <person name="Kulathinal R.J."/>
            <person name="Kumar S."/>
            <person name="Kwok R."/>
            <person name="Lander E."/>
            <person name="Langley C.H."/>
            <person name="Lapoint R."/>
            <person name="Lazzaro B.P."/>
            <person name="Lee S.J."/>
            <person name="Levesque L."/>
            <person name="Li R."/>
            <person name="Lin C.F."/>
            <person name="Lin M.F."/>
            <person name="Lindblad-Toh K."/>
            <person name="Llopart A."/>
            <person name="Long M."/>
            <person name="Low L."/>
            <person name="Lozovsky E."/>
            <person name="Lu J."/>
            <person name="Luo M."/>
            <person name="Machado C.A."/>
            <person name="Makalowski W."/>
            <person name="Marzo M."/>
            <person name="Matsuda M."/>
            <person name="Matzkin L."/>
            <person name="McAllister B."/>
            <person name="McBride C.S."/>
            <person name="McKernan B."/>
            <person name="McKernan K."/>
            <person name="Mendez-Lago M."/>
            <person name="Minx P."/>
            <person name="Mollenhauer M.U."/>
            <person name="Montooth K."/>
            <person name="Mount S.M."/>
            <person name="Mu X."/>
            <person name="Myers E."/>
            <person name="Negre B."/>
            <person name="Newfeld S."/>
            <person name="Nielsen R."/>
            <person name="Noor M.A."/>
            <person name="O'Grady P."/>
            <person name="Pachter L."/>
            <person name="Papaceit M."/>
            <person name="Parisi M.J."/>
            <person name="Parisi M."/>
            <person name="Parts L."/>
            <person name="Pedersen J.S."/>
            <person name="Pesole G."/>
            <person name="Phillippy A.M."/>
            <person name="Ponting C.P."/>
            <person name="Pop M."/>
            <person name="Porcelli D."/>
            <person name="Powell J.R."/>
            <person name="Prohaska S."/>
            <person name="Pruitt K."/>
            <person name="Puig M."/>
            <person name="Quesneville H."/>
            <person name="Ram K.R."/>
            <person name="Rand D."/>
            <person name="Rasmussen M.D."/>
            <person name="Reed L.K."/>
            <person name="Reenan R."/>
            <person name="Reily A."/>
            <person name="Remington K.A."/>
            <person name="Rieger T.T."/>
            <person name="Ritchie M.G."/>
            <person name="Robin C."/>
            <person name="Rogers Y.H."/>
            <person name="Rohde C."/>
            <person name="Rozas J."/>
            <person name="Rubenfield M.J."/>
            <person name="Ruiz A."/>
            <person name="Russo S."/>
            <person name="Salzberg S.L."/>
            <person name="Sanchez-Gracia A."/>
            <person name="Saranga D.J."/>
            <person name="Sato H."/>
            <person name="Schaeffer S.W."/>
            <person name="Schatz M.C."/>
            <person name="Schlenke T."/>
            <person name="Schwartz R."/>
            <person name="Segarra C."/>
            <person name="Singh R.S."/>
            <person name="Sirot L."/>
            <person name="Sirota M."/>
            <person name="Sisneros N.B."/>
            <person name="Smith C.D."/>
            <person name="Smith T.F."/>
            <person name="Spieth J."/>
            <person name="Stage D.E."/>
            <person name="Stark A."/>
            <person name="Stephan W."/>
            <person name="Strausberg R.L."/>
            <person name="Strempel S."/>
            <person name="Sturgill D."/>
            <person name="Sutton G."/>
            <person name="Sutton G.G."/>
            <person name="Tao W."/>
            <person name="Teichmann S."/>
            <person name="Tobari Y.N."/>
            <person name="Tomimura Y."/>
            <person name="Tsolas J.M."/>
            <person name="Valente V.L."/>
            <person name="Venter E."/>
            <person name="Venter J.C."/>
            <person name="Vicario S."/>
            <person name="Vieira F.G."/>
            <person name="Vilella A.J."/>
            <person name="Villasante A."/>
            <person name="Walenz B."/>
            <person name="Wang J."/>
            <person name="Wasserman M."/>
            <person name="Watts T."/>
            <person name="Wilson D."/>
            <person name="Wilson R.K."/>
            <person name="Wing R.A."/>
            <person name="Wolfner M.F."/>
            <person name="Wong A."/>
            <person name="Wong G.K."/>
            <person name="Wu C.I."/>
            <person name="Wu G."/>
            <person name="Yamamoto D."/>
            <person name="Yang H.P."/>
            <person name="Yang S.P."/>
            <person name="Yorke J.A."/>
            <person name="Yoshida K."/>
            <person name="Zdobnov E."/>
            <person name="Zhang P."/>
            <person name="Zhang Y."/>
            <person name="Zimin A.V."/>
            <person name="Baldwin J."/>
            <person name="Abdouelleil A."/>
            <person name="Abdulkadir J."/>
            <person name="Abebe A."/>
            <person name="Abera B."/>
            <person name="Abreu J."/>
            <person name="Acer S.C."/>
            <person name="Aftuck L."/>
            <person name="Alexander A."/>
            <person name="An P."/>
            <person name="Anderson E."/>
            <person name="Anderson S."/>
            <person name="Arachi H."/>
            <person name="Azer M."/>
            <person name="Bachantsang P."/>
            <person name="Barry A."/>
            <person name="Bayul T."/>
            <person name="Berlin A."/>
            <person name="Bessette D."/>
            <person name="Bloom T."/>
            <person name="Blye J."/>
            <person name="Boguslavskiy L."/>
            <person name="Bonnet C."/>
            <person name="Boukhgalter B."/>
            <person name="Bourzgui I."/>
            <person name="Brown A."/>
            <person name="Cahill P."/>
            <person name="Channer S."/>
            <person name="Cheshatsang Y."/>
            <person name="Chuda L."/>
            <person name="Citroen M."/>
            <person name="Collymore A."/>
            <person name="Cooke P."/>
            <person name="Costello M."/>
            <person name="D'Aco K."/>
            <person name="Daza R."/>
            <person name="De Haan G."/>
            <person name="DeGray S."/>
            <person name="DeMaso C."/>
            <person name="Dhargay N."/>
            <person name="Dooley K."/>
            <person name="Dooley E."/>
            <person name="Doricent M."/>
            <person name="Dorje P."/>
            <person name="Dorjee K."/>
            <person name="Dupes A."/>
            <person name="Elong R."/>
            <person name="Falk J."/>
            <person name="Farina A."/>
            <person name="Faro S."/>
            <person name="Ferguson D."/>
            <person name="Fisher S."/>
            <person name="Foley C.D."/>
            <person name="Franke A."/>
            <person name="Friedrich D."/>
            <person name="Gadbois L."/>
            <person name="Gearin G."/>
            <person name="Gearin C.R."/>
            <person name="Giannoukos G."/>
            <person name="Goode T."/>
            <person name="Graham J."/>
            <person name="Grandbois E."/>
            <person name="Grewal S."/>
            <person name="Gyaltsen K."/>
            <person name="Hafez N."/>
            <person name="Hagos B."/>
            <person name="Hall J."/>
            <person name="Henson C."/>
            <person name="Hollinger A."/>
            <person name="Honan T."/>
            <person name="Huard M.D."/>
            <person name="Hughes L."/>
            <person name="Hurhula B."/>
            <person name="Husby M.E."/>
            <person name="Kamat A."/>
            <person name="Kanga B."/>
            <person name="Kashin S."/>
            <person name="Khazanovich D."/>
            <person name="Kisner P."/>
            <person name="Lance K."/>
            <person name="Lara M."/>
            <person name="Lee W."/>
            <person name="Lennon N."/>
            <person name="Letendre F."/>
            <person name="LeVine R."/>
            <person name="Lipovsky A."/>
            <person name="Liu X."/>
            <person name="Liu J."/>
            <person name="Liu S."/>
            <person name="Lokyitsang T."/>
            <person name="Lokyitsang Y."/>
            <person name="Lubonja R."/>
            <person name="Lui A."/>
            <person name="MacDonald P."/>
            <person name="Magnisalis V."/>
            <person name="Maru K."/>
            <person name="Matthews C."/>
            <person name="McCusker W."/>
            <person name="McDonough S."/>
            <person name="Mehta T."/>
            <person name="Meldrim J."/>
            <person name="Meneus L."/>
            <person name="Mihai O."/>
            <person name="Mihalev A."/>
            <person name="Mihova T."/>
            <person name="Mittelman R."/>
            <person name="Mlenga V."/>
            <person name="Montmayeur A."/>
            <person name="Mulrain L."/>
            <person name="Navidi A."/>
            <person name="Naylor J."/>
            <person name="Negash T."/>
            <person name="Nguyen T."/>
            <person name="Nguyen N."/>
            <person name="Nicol R."/>
            <person name="Norbu C."/>
            <person name="Norbu N."/>
            <person name="Novod N."/>
            <person name="O'Neill B."/>
            <person name="Osman S."/>
            <person name="Markiewicz E."/>
            <person name="Oyono O.L."/>
            <person name="Patti C."/>
            <person name="Phunkhang P."/>
            <person name="Pierre F."/>
            <person name="Priest M."/>
            <person name="Raghuraman S."/>
            <person name="Rege F."/>
            <person name="Reyes R."/>
            <person name="Rise C."/>
            <person name="Rogov P."/>
            <person name="Ross K."/>
            <person name="Ryan E."/>
            <person name="Settipalli S."/>
            <person name="Shea T."/>
            <person name="Sherpa N."/>
            <person name="Shi L."/>
            <person name="Shih D."/>
            <person name="Sparrow T."/>
            <person name="Spaulding J."/>
            <person name="Stalker J."/>
            <person name="Stange-Thomann N."/>
            <person name="Stavropoulos S."/>
            <person name="Stone C."/>
            <person name="Strader C."/>
            <person name="Tesfaye S."/>
            <person name="Thomson T."/>
            <person name="Thoulutsang Y."/>
            <person name="Thoulutsang D."/>
            <person name="Topham K."/>
            <person name="Topping I."/>
            <person name="Tsamla T."/>
            <person name="Vassiliev H."/>
            <person name="Vo A."/>
            <person name="Wangchuk T."/>
            <person name="Wangdi T."/>
            <person name="Weiand M."/>
            <person name="Wilkinson J."/>
            <person name="Wilson A."/>
            <person name="Yadav S."/>
            <person name="Young G."/>
            <person name="Yu Q."/>
            <person name="Zembek L."/>
            <person name="Zhong D."/>
            <person name="Zimmer A."/>
            <person name="Zwirko Z."/>
            <person name="Jaffe D.B."/>
            <person name="Alvarez P."/>
            <person name="Brockman W."/>
            <person name="Butler J."/>
            <person name="Chin C."/>
            <person name="Gnerre S."/>
            <person name="Grabherr M."/>
            <person name="Kleber M."/>
            <person name="Mauceli E."/>
            <person name="MacCallum I."/>
        </authorList>
    </citation>
    <scope>NUCLEOTIDE SEQUENCE [LARGE SCALE GENOMIC DNA]</scope>
    <source>
        <strain evidence="2">MSH-3 / Tucson 14011-0111.49</strain>
    </source>
</reference>
<dbReference type="PhylomeDB" id="B4GP75"/>
<name>B4GP75_DROPE</name>
<dbReference type="OrthoDB" id="2016540at2759"/>
<dbReference type="AlphaFoldDB" id="B4GP75"/>
<dbReference type="HOGENOM" id="CLU_1526798_0_0_1"/>
<dbReference type="GO" id="GO:0009306">
    <property type="term" value="P:protein secretion"/>
    <property type="evidence" value="ECO:0007669"/>
    <property type="project" value="EnsemblMetazoa"/>
</dbReference>
<dbReference type="eggNOG" id="KOG1109">
    <property type="taxonomic scope" value="Eukaryota"/>
</dbReference>
<protein>
    <submittedName>
        <fullName evidence="1">GL13661</fullName>
    </submittedName>
</protein>
<gene>
    <name evidence="1" type="primary">Dper\GL13661</name>
    <name evidence="1" type="ORF">Dper_GL13661</name>
</gene>
<dbReference type="OMA" id="ICPAEPY"/>
<keyword evidence="2" id="KW-1185">Reference proteome</keyword>
<sequence length="176" mass="19973">MDKSVFGIESGSSSKEKIQLEKRQRALAPTLEDIQGHPHLVLCVLGFASGLYLGPHIASVTMAAYQCNSLQFPSPPYPDDIICPAEPYGPLYRRYDWRHFFGVLESLWDSPLYLMARAAYLHGYDPDDAEDLVELEALNAEKDRKNLCLLDKCKLFVKRVAKSIKFFEILALATYR</sequence>
<accession>B4GP75</accession>
<dbReference type="EMBL" id="CH479186">
    <property type="protein sequence ID" value="EDW38958.1"/>
    <property type="molecule type" value="Genomic_DNA"/>
</dbReference>
<proteinExistence type="predicted"/>
<evidence type="ECO:0000313" key="1">
    <source>
        <dbReference type="EMBL" id="EDW38958.1"/>
    </source>
</evidence>